<evidence type="ECO:0000313" key="2">
    <source>
        <dbReference type="Proteomes" id="UP001196413"/>
    </source>
</evidence>
<keyword evidence="2" id="KW-1185">Reference proteome</keyword>
<proteinExistence type="predicted"/>
<name>A0AAD5MN15_PARTN</name>
<protein>
    <submittedName>
        <fullName evidence="1">Uncharacterized protein</fullName>
    </submittedName>
</protein>
<accession>A0AAD5MN15</accession>
<dbReference type="Proteomes" id="UP001196413">
    <property type="component" value="Unassembled WGS sequence"/>
</dbReference>
<dbReference type="EMBL" id="JAHQIW010004221">
    <property type="protein sequence ID" value="KAJ1361535.1"/>
    <property type="molecule type" value="Genomic_DNA"/>
</dbReference>
<gene>
    <name evidence="1" type="ORF">KIN20_020809</name>
</gene>
<evidence type="ECO:0000313" key="1">
    <source>
        <dbReference type="EMBL" id="KAJ1361535.1"/>
    </source>
</evidence>
<reference evidence="1" key="1">
    <citation type="submission" date="2021-06" db="EMBL/GenBank/DDBJ databases">
        <title>Parelaphostrongylus tenuis whole genome reference sequence.</title>
        <authorList>
            <person name="Garwood T.J."/>
            <person name="Larsen P.A."/>
            <person name="Fountain-Jones N.M."/>
            <person name="Garbe J.R."/>
            <person name="Macchietto M.G."/>
            <person name="Kania S.A."/>
            <person name="Gerhold R.W."/>
            <person name="Richards J.E."/>
            <person name="Wolf T.M."/>
        </authorList>
    </citation>
    <scope>NUCLEOTIDE SEQUENCE</scope>
    <source>
        <strain evidence="1">MNPRO001-30</strain>
        <tissue evidence="1">Meninges</tissue>
    </source>
</reference>
<dbReference type="AlphaFoldDB" id="A0AAD5MN15"/>
<organism evidence="1 2">
    <name type="scientific">Parelaphostrongylus tenuis</name>
    <name type="common">Meningeal worm</name>
    <dbReference type="NCBI Taxonomy" id="148309"/>
    <lineage>
        <taxon>Eukaryota</taxon>
        <taxon>Metazoa</taxon>
        <taxon>Ecdysozoa</taxon>
        <taxon>Nematoda</taxon>
        <taxon>Chromadorea</taxon>
        <taxon>Rhabditida</taxon>
        <taxon>Rhabditina</taxon>
        <taxon>Rhabditomorpha</taxon>
        <taxon>Strongyloidea</taxon>
        <taxon>Metastrongylidae</taxon>
        <taxon>Parelaphostrongylus</taxon>
    </lineage>
</organism>
<sequence length="68" mass="7833">MKHGKESQCSQNRIDARTSWNLIRRGKFDLKDERSHRSVSLANDDELQALVEENACKTVRSLRTQSST</sequence>
<comment type="caution">
    <text evidence="1">The sequence shown here is derived from an EMBL/GenBank/DDBJ whole genome shotgun (WGS) entry which is preliminary data.</text>
</comment>